<accession>A0AAV4B018</accession>
<gene>
    <name evidence="1" type="ORF">PoB_003936700</name>
</gene>
<protein>
    <submittedName>
        <fullName evidence="1">Uncharacterized protein</fullName>
    </submittedName>
</protein>
<reference evidence="1 2" key="1">
    <citation type="journal article" date="2021" name="Elife">
        <title>Chloroplast acquisition without the gene transfer in kleptoplastic sea slugs, Plakobranchus ocellatus.</title>
        <authorList>
            <person name="Maeda T."/>
            <person name="Takahashi S."/>
            <person name="Yoshida T."/>
            <person name="Shimamura S."/>
            <person name="Takaki Y."/>
            <person name="Nagai Y."/>
            <person name="Toyoda A."/>
            <person name="Suzuki Y."/>
            <person name="Arimoto A."/>
            <person name="Ishii H."/>
            <person name="Satoh N."/>
            <person name="Nishiyama T."/>
            <person name="Hasebe M."/>
            <person name="Maruyama T."/>
            <person name="Minagawa J."/>
            <person name="Obokata J."/>
            <person name="Shigenobu S."/>
        </authorList>
    </citation>
    <scope>NUCLEOTIDE SEQUENCE [LARGE SCALE GENOMIC DNA]</scope>
</reference>
<proteinExistence type="predicted"/>
<keyword evidence="2" id="KW-1185">Reference proteome</keyword>
<comment type="caution">
    <text evidence="1">The sequence shown here is derived from an EMBL/GenBank/DDBJ whole genome shotgun (WGS) entry which is preliminary data.</text>
</comment>
<dbReference type="EMBL" id="BLXT01004465">
    <property type="protein sequence ID" value="GFO12862.1"/>
    <property type="molecule type" value="Genomic_DNA"/>
</dbReference>
<organism evidence="1 2">
    <name type="scientific">Plakobranchus ocellatus</name>
    <dbReference type="NCBI Taxonomy" id="259542"/>
    <lineage>
        <taxon>Eukaryota</taxon>
        <taxon>Metazoa</taxon>
        <taxon>Spiralia</taxon>
        <taxon>Lophotrochozoa</taxon>
        <taxon>Mollusca</taxon>
        <taxon>Gastropoda</taxon>
        <taxon>Heterobranchia</taxon>
        <taxon>Euthyneura</taxon>
        <taxon>Panpulmonata</taxon>
        <taxon>Sacoglossa</taxon>
        <taxon>Placobranchoidea</taxon>
        <taxon>Plakobranchidae</taxon>
        <taxon>Plakobranchus</taxon>
    </lineage>
</organism>
<evidence type="ECO:0000313" key="2">
    <source>
        <dbReference type="Proteomes" id="UP000735302"/>
    </source>
</evidence>
<dbReference type="Proteomes" id="UP000735302">
    <property type="component" value="Unassembled WGS sequence"/>
</dbReference>
<evidence type="ECO:0000313" key="1">
    <source>
        <dbReference type="EMBL" id="GFO12862.1"/>
    </source>
</evidence>
<dbReference type="AlphaFoldDB" id="A0AAV4B018"/>
<name>A0AAV4B018_9GAST</name>
<sequence length="103" mass="12579">MILSRKDASAIRERDIWAAQPKNAVERVRDNYLRSPKKSTRRCSRELQFPQRTVCKTLRKCLRFTPYKLQLVQKLYPREKKKRFEFTTLSRSRWKMILICCQR</sequence>